<dbReference type="GO" id="GO:0003677">
    <property type="term" value="F:DNA binding"/>
    <property type="evidence" value="ECO:0007669"/>
    <property type="project" value="TreeGrafter"/>
</dbReference>
<dbReference type="OMA" id="ISYKDDW"/>
<dbReference type="SUPFAM" id="SSF47113">
    <property type="entry name" value="Histone-fold"/>
    <property type="match status" value="1"/>
</dbReference>
<comment type="subcellular location">
    <subcellularLocation>
        <location evidence="1">Nucleus</location>
    </subcellularLocation>
</comment>
<keyword evidence="5" id="KW-0804">Transcription</keyword>
<dbReference type="PROSITE" id="PS51119">
    <property type="entry name" value="TAFH"/>
    <property type="match status" value="1"/>
</dbReference>
<dbReference type="EMBL" id="AFYH01162840">
    <property type="status" value="NOT_ANNOTATED_CDS"/>
    <property type="molecule type" value="Genomic_DNA"/>
</dbReference>
<dbReference type="PANTHER" id="PTHR15138:SF17">
    <property type="entry name" value="TRANSCRIPTION INITIATION FACTOR TFIID SUBUNIT 4B"/>
    <property type="match status" value="1"/>
</dbReference>
<dbReference type="InterPro" id="IPR007900">
    <property type="entry name" value="TAF4_C"/>
</dbReference>
<dbReference type="AlphaFoldDB" id="H3AQW8"/>
<feature type="domain" description="TAFH" evidence="8">
    <location>
        <begin position="145"/>
        <end position="242"/>
    </location>
</feature>
<dbReference type="Pfam" id="PF05236">
    <property type="entry name" value="TAF4"/>
    <property type="match status" value="1"/>
</dbReference>
<dbReference type="Gene3D" id="1.10.20.10">
    <property type="entry name" value="Histone, subunit A"/>
    <property type="match status" value="1"/>
</dbReference>
<dbReference type="EMBL" id="AFYH01162839">
    <property type="status" value="NOT_ANNOTATED_CDS"/>
    <property type="molecule type" value="Genomic_DNA"/>
</dbReference>
<dbReference type="InParanoid" id="H3AQW8"/>
<dbReference type="GeneTree" id="ENSGT00390000011620"/>
<organism evidence="9 10">
    <name type="scientific">Latimeria chalumnae</name>
    <name type="common">Coelacanth</name>
    <dbReference type="NCBI Taxonomy" id="7897"/>
    <lineage>
        <taxon>Eukaryota</taxon>
        <taxon>Metazoa</taxon>
        <taxon>Chordata</taxon>
        <taxon>Craniata</taxon>
        <taxon>Vertebrata</taxon>
        <taxon>Euteleostomi</taxon>
        <taxon>Coelacanthiformes</taxon>
        <taxon>Coelacanthidae</taxon>
        <taxon>Latimeria</taxon>
    </lineage>
</organism>
<dbReference type="EMBL" id="AFYH01162841">
    <property type="status" value="NOT_ANNOTATED_CDS"/>
    <property type="molecule type" value="Genomic_DNA"/>
</dbReference>
<evidence type="ECO:0000256" key="3">
    <source>
        <dbReference type="ARBA" id="ARBA00022553"/>
    </source>
</evidence>
<evidence type="ECO:0000259" key="8">
    <source>
        <dbReference type="PROSITE" id="PS51119"/>
    </source>
</evidence>
<dbReference type="EMBL" id="AFYH01162833">
    <property type="status" value="NOT_ANNOTATED_CDS"/>
    <property type="molecule type" value="Genomic_DNA"/>
</dbReference>
<dbReference type="SUPFAM" id="SSF158553">
    <property type="entry name" value="TAFH domain-like"/>
    <property type="match status" value="1"/>
</dbReference>
<keyword evidence="3" id="KW-0597">Phosphoprotein</keyword>
<dbReference type="EMBL" id="AFYH01162834">
    <property type="status" value="NOT_ANNOTATED_CDS"/>
    <property type="molecule type" value="Genomic_DNA"/>
</dbReference>
<evidence type="ECO:0000256" key="2">
    <source>
        <dbReference type="ARBA" id="ARBA00006178"/>
    </source>
</evidence>
<dbReference type="Ensembl" id="ENSLACT00000012130.1">
    <property type="protein sequence ID" value="ENSLACP00000012039.1"/>
    <property type="gene ID" value="ENSLACG00000010597.1"/>
</dbReference>
<dbReference type="STRING" id="7897.ENSLACP00000012039"/>
<dbReference type="InterPro" id="IPR009072">
    <property type="entry name" value="Histone-fold"/>
</dbReference>
<keyword evidence="4" id="KW-0805">Transcription regulation</keyword>
<dbReference type="CDD" id="cd08045">
    <property type="entry name" value="HFD_TAF4"/>
    <property type="match status" value="1"/>
</dbReference>
<evidence type="ECO:0000256" key="6">
    <source>
        <dbReference type="ARBA" id="ARBA00023242"/>
    </source>
</evidence>
<dbReference type="GO" id="GO:0006357">
    <property type="term" value="P:regulation of transcription by RNA polymerase II"/>
    <property type="evidence" value="ECO:0007669"/>
    <property type="project" value="UniProtKB-ARBA"/>
</dbReference>
<feature type="compositionally biased region" description="Low complexity" evidence="7">
    <location>
        <begin position="234"/>
        <end position="250"/>
    </location>
</feature>
<reference evidence="10" key="1">
    <citation type="submission" date="2011-08" db="EMBL/GenBank/DDBJ databases">
        <title>The draft genome of Latimeria chalumnae.</title>
        <authorList>
            <person name="Di Palma F."/>
            <person name="Alfoldi J."/>
            <person name="Johnson J."/>
            <person name="Berlin A."/>
            <person name="Gnerre S."/>
            <person name="Jaffe D."/>
            <person name="MacCallum I."/>
            <person name="Young S."/>
            <person name="Walker B.J."/>
            <person name="Lander E."/>
            <person name="Lindblad-Toh K."/>
        </authorList>
    </citation>
    <scope>NUCLEOTIDE SEQUENCE [LARGE SCALE GENOMIC DNA]</scope>
    <source>
        <strain evidence="10">Wild caught</strain>
    </source>
</reference>
<reference evidence="9" key="3">
    <citation type="submission" date="2025-09" db="UniProtKB">
        <authorList>
            <consortium name="Ensembl"/>
        </authorList>
    </citation>
    <scope>IDENTIFICATION</scope>
</reference>
<proteinExistence type="inferred from homology"/>
<evidence type="ECO:0000256" key="4">
    <source>
        <dbReference type="ARBA" id="ARBA00023015"/>
    </source>
</evidence>
<reference evidence="9" key="2">
    <citation type="submission" date="2025-08" db="UniProtKB">
        <authorList>
            <consortium name="Ensembl"/>
        </authorList>
    </citation>
    <scope>IDENTIFICATION</scope>
</reference>
<dbReference type="Gene3D" id="1.20.120.1110">
    <property type="entry name" value="TAFH/NHR1 domain"/>
    <property type="match status" value="1"/>
</dbReference>
<dbReference type="EMBL" id="AFYH01162835">
    <property type="status" value="NOT_ANNOTATED_CDS"/>
    <property type="molecule type" value="Genomic_DNA"/>
</dbReference>
<dbReference type="GO" id="GO:0005669">
    <property type="term" value="C:transcription factor TFIID complex"/>
    <property type="evidence" value="ECO:0007669"/>
    <property type="project" value="InterPro"/>
</dbReference>
<evidence type="ECO:0000313" key="9">
    <source>
        <dbReference type="Ensembl" id="ENSLACP00000012039.1"/>
    </source>
</evidence>
<keyword evidence="6" id="KW-0539">Nucleus</keyword>
<protein>
    <submittedName>
        <fullName evidence="9">TATA-box binding protein associated factor 4b</fullName>
    </submittedName>
</protein>
<evidence type="ECO:0000256" key="1">
    <source>
        <dbReference type="ARBA" id="ARBA00004123"/>
    </source>
</evidence>
<evidence type="ECO:0000256" key="7">
    <source>
        <dbReference type="SAM" id="MobiDB-lite"/>
    </source>
</evidence>
<dbReference type="EMBL" id="AFYH01162836">
    <property type="status" value="NOT_ANNOTATED_CDS"/>
    <property type="molecule type" value="Genomic_DNA"/>
</dbReference>
<dbReference type="FunFam" id="1.10.20.10:FF:000015">
    <property type="entry name" value="Transcription initiation factor TFIID subunit 4B"/>
    <property type="match status" value="1"/>
</dbReference>
<keyword evidence="10" id="KW-1185">Reference proteome</keyword>
<dbReference type="eggNOG" id="KOG2341">
    <property type="taxonomic scope" value="Eukaryota"/>
</dbReference>
<dbReference type="InterPro" id="IPR003894">
    <property type="entry name" value="TAFH_NHR1"/>
</dbReference>
<dbReference type="HOGENOM" id="CLU_010576_2_0_1"/>
<dbReference type="EMBL" id="AFYH01162832">
    <property type="status" value="NOT_ANNOTATED_CDS"/>
    <property type="molecule type" value="Genomic_DNA"/>
</dbReference>
<dbReference type="InterPro" id="IPR037249">
    <property type="entry name" value="TAFH/NHR1_dom_sf"/>
</dbReference>
<comment type="similarity">
    <text evidence="2">Belongs to the TAF4 family.</text>
</comment>
<name>H3AQW8_LATCH</name>
<feature type="region of interest" description="Disordered" evidence="7">
    <location>
        <begin position="234"/>
        <end position="255"/>
    </location>
</feature>
<dbReference type="EMBL" id="AFYH01162838">
    <property type="status" value="NOT_ANNOTATED_CDS"/>
    <property type="molecule type" value="Genomic_DNA"/>
</dbReference>
<evidence type="ECO:0000256" key="5">
    <source>
        <dbReference type="ARBA" id="ARBA00023163"/>
    </source>
</evidence>
<evidence type="ECO:0000313" key="10">
    <source>
        <dbReference type="Proteomes" id="UP000008672"/>
    </source>
</evidence>
<feature type="region of interest" description="Disordered" evidence="7">
    <location>
        <begin position="625"/>
        <end position="647"/>
    </location>
</feature>
<dbReference type="Proteomes" id="UP000008672">
    <property type="component" value="Unassembled WGS sequence"/>
</dbReference>
<dbReference type="FunCoup" id="H3AQW8">
    <property type="interactions" value="2218"/>
</dbReference>
<dbReference type="SMART" id="SM00549">
    <property type="entry name" value="TAFH"/>
    <property type="match status" value="1"/>
</dbReference>
<sequence>MVLVTSDGGQLMLVSQQALARVQAQVQASGAPRSTAPTTTQTIRISMAQTPGAQIVTKPVTATSGKAPSQPVCTATVPRPAVVKSAPTVRLVTPATPASVVSQKKIVPTTTKTAATAVEGARILTTTTTTTATSTAKPSSSLETLENVKKCKNFFATLIKLASGGTQSPEMAKNVTDLVKNLLDSKIEAEEFTNKLYTELKSSPQPYLVPFLKRSLPALRQLMPNAQTFIQQCIQQQPRSQPAGAPSASGPGLGTPQQLVKVTSGPLAAISKPPTQTTVITQPAKVGQNAKPVPLVIQHPPAAAVKQVVTAVPQTSALTVSRPVTSTAVAVTARVQPTAVPASKQSQDEAASALIGLLQIDEATNPLGCLPSIPAVLTPSSSPFWKVIVFAILCASLAEAGINVKDVGEVRASGAQSIRGGLGIQAVVRKMSESLYLQASTSMVPQSDFMQFHHLLYVGLFGGGIVVLQASPVQKTPIKENGVPSFREEDDINDVASMAGVNLSEENARILATNSELVGSVIRSCKDEPFLFTGPLQKKILEIGKKHNITELSSDAVNFISHAAQERLRGLLEKLTVIAQHRAVSYKDDGRYVLADDTRSQLKFLEQLDRIEKQKKEEEEREVLLKAAKSRTNKEDPEQMRLKQKAKEMQQLELAQIQQRDANLTALAAIGPRKKRPLDSLLLGNGAE</sequence>
<dbReference type="Pfam" id="PF07531">
    <property type="entry name" value="TAFH"/>
    <property type="match status" value="1"/>
</dbReference>
<dbReference type="EMBL" id="AFYH01162837">
    <property type="status" value="NOT_ANNOTATED_CDS"/>
    <property type="molecule type" value="Genomic_DNA"/>
</dbReference>
<dbReference type="GO" id="GO:0046982">
    <property type="term" value="F:protein heterodimerization activity"/>
    <property type="evidence" value="ECO:0007669"/>
    <property type="project" value="InterPro"/>
</dbReference>
<gene>
    <name evidence="9" type="primary">TAF4B</name>
</gene>
<dbReference type="PANTHER" id="PTHR15138">
    <property type="entry name" value="TRANSCRIPTION INITIATION FACTOR TFIID SUBUNIT 4"/>
    <property type="match status" value="1"/>
</dbReference>
<dbReference type="GO" id="GO:0006367">
    <property type="term" value="P:transcription initiation at RNA polymerase II promoter"/>
    <property type="evidence" value="ECO:0007669"/>
    <property type="project" value="TreeGrafter"/>
</dbReference>
<dbReference type="GO" id="GO:0016251">
    <property type="term" value="F:RNA polymerase II general transcription initiation factor activity"/>
    <property type="evidence" value="ECO:0007669"/>
    <property type="project" value="TreeGrafter"/>
</dbReference>
<dbReference type="InterPro" id="IPR045144">
    <property type="entry name" value="TAF4"/>
</dbReference>
<feature type="compositionally biased region" description="Basic and acidic residues" evidence="7">
    <location>
        <begin position="632"/>
        <end position="647"/>
    </location>
</feature>
<dbReference type="FunFam" id="1.20.120.1110:FF:000002">
    <property type="entry name" value="Transcription initiation factor TFIID subunit 4B"/>
    <property type="match status" value="1"/>
</dbReference>
<accession>H3AQW8</accession>